<reference evidence="1 2" key="1">
    <citation type="submission" date="2015-01" db="EMBL/GenBank/DDBJ databases">
        <title>Evolution of Trichinella species and genotypes.</title>
        <authorList>
            <person name="Korhonen P.K."/>
            <person name="Edoardo P."/>
            <person name="Giuseppe L.R."/>
            <person name="Gasser R.B."/>
        </authorList>
    </citation>
    <scope>NUCLEOTIDE SEQUENCE [LARGE SCALE GENOMIC DNA]</scope>
    <source>
        <strain evidence="1">ISS588</strain>
    </source>
</reference>
<gene>
    <name evidence="1" type="ORF">T4B_1362</name>
</gene>
<accession>A0A0V1IYK7</accession>
<protein>
    <submittedName>
        <fullName evidence="1">Uncharacterized protein</fullName>
    </submittedName>
</protein>
<comment type="caution">
    <text evidence="1">The sequence shown here is derived from an EMBL/GenBank/DDBJ whole genome shotgun (WGS) entry which is preliminary data.</text>
</comment>
<keyword evidence="2" id="KW-1185">Reference proteome</keyword>
<evidence type="ECO:0000313" key="1">
    <source>
        <dbReference type="EMBL" id="KRZ27803.1"/>
    </source>
</evidence>
<dbReference type="EMBL" id="JYDS01000066">
    <property type="protein sequence ID" value="KRZ27803.1"/>
    <property type="molecule type" value="Genomic_DNA"/>
</dbReference>
<sequence length="126" mass="14770">MFDCCFLGNGSRQHHNRSRSPLKSRRIIPCKDQINFDSAWSGCMQSRIVHNQRFMRSLAGLFTIEAQREQKIRQSLFSSLINNFPQRIFCHSNHLFRLSFGCRMKRDNSNVPNPILYLRIVGTPLK</sequence>
<evidence type="ECO:0000313" key="2">
    <source>
        <dbReference type="Proteomes" id="UP000054805"/>
    </source>
</evidence>
<proteinExistence type="predicted"/>
<name>A0A0V1IYK7_TRIPS</name>
<dbReference type="AlphaFoldDB" id="A0A0V1IYK7"/>
<dbReference type="Proteomes" id="UP000054805">
    <property type="component" value="Unassembled WGS sequence"/>
</dbReference>
<organism evidence="1 2">
    <name type="scientific">Trichinella pseudospiralis</name>
    <name type="common">Parasitic roundworm</name>
    <dbReference type="NCBI Taxonomy" id="6337"/>
    <lineage>
        <taxon>Eukaryota</taxon>
        <taxon>Metazoa</taxon>
        <taxon>Ecdysozoa</taxon>
        <taxon>Nematoda</taxon>
        <taxon>Enoplea</taxon>
        <taxon>Dorylaimia</taxon>
        <taxon>Trichinellida</taxon>
        <taxon>Trichinellidae</taxon>
        <taxon>Trichinella</taxon>
    </lineage>
</organism>